<feature type="domain" description="Glycosyl transferase family 1" evidence="1">
    <location>
        <begin position="193"/>
        <end position="354"/>
    </location>
</feature>
<evidence type="ECO:0000259" key="1">
    <source>
        <dbReference type="Pfam" id="PF00534"/>
    </source>
</evidence>
<dbReference type="EC" id="2.4.1.-" evidence="3"/>
<keyword evidence="3" id="KW-0328">Glycosyltransferase</keyword>
<evidence type="ECO:0000313" key="3">
    <source>
        <dbReference type="EMBL" id="SOY28894.1"/>
    </source>
</evidence>
<gene>
    <name evidence="3" type="primary">mgs_1</name>
    <name evidence="3" type="ORF">AMURIS_01608</name>
</gene>
<dbReference type="Gene3D" id="3.40.50.2000">
    <property type="entry name" value="Glycogen Phosphorylase B"/>
    <property type="match status" value="2"/>
</dbReference>
<protein>
    <submittedName>
        <fullName evidence="3">Alpha-monoglucosyldiacylglycerol synthase</fullName>
        <ecNumber evidence="3">2.4.1.-</ecNumber>
    </submittedName>
</protein>
<sequence length="375" mass="43792">MRILHININYLFTALHQTMIEHLTDVGLDNFVFVPIHDKADKKIIPNSNVVVSCCFRKRDRILYFFKQRKILKSAIDMLPISDYNVVHAYTLLSDGNIAMQISKKYGIPYIVTVRGTDLKDFFHLKPYLIPHGIKIMQHAEKIIFISKAYQQNMMHKYVPDNMRKEIAGKSMVIPNGIDDFWLENIFHERDYIETQKRFDKKELKIICVASILKDKNIPFLQKALKKLVEKGWKIQFHLIGNVADKKELNKIEADKYTIYHGSMKKEELIRCYRENDIFALISHTETFGLVYAEAMSQGLPVIYTSGEGFDQQFEDGCVGFSVSDRRVNDAVEKILRIVSDYRGISENCIKKVKNFEWSQIVNNYKELYRDILNG</sequence>
<dbReference type="InterPro" id="IPR050194">
    <property type="entry name" value="Glycosyltransferase_grp1"/>
</dbReference>
<dbReference type="PANTHER" id="PTHR45947:SF3">
    <property type="entry name" value="SULFOQUINOVOSYL TRANSFERASE SQD2"/>
    <property type="match status" value="1"/>
</dbReference>
<dbReference type="InterPro" id="IPR001296">
    <property type="entry name" value="Glyco_trans_1"/>
</dbReference>
<name>A0A2K4ZEL7_9FIRM</name>
<organism evidence="3 4">
    <name type="scientific">Acetatifactor muris</name>
    <dbReference type="NCBI Taxonomy" id="879566"/>
    <lineage>
        <taxon>Bacteria</taxon>
        <taxon>Bacillati</taxon>
        <taxon>Bacillota</taxon>
        <taxon>Clostridia</taxon>
        <taxon>Lachnospirales</taxon>
        <taxon>Lachnospiraceae</taxon>
        <taxon>Acetatifactor</taxon>
    </lineage>
</organism>
<evidence type="ECO:0000313" key="4">
    <source>
        <dbReference type="Proteomes" id="UP000236311"/>
    </source>
</evidence>
<dbReference type="PANTHER" id="PTHR45947">
    <property type="entry name" value="SULFOQUINOVOSYL TRANSFERASE SQD2"/>
    <property type="match status" value="1"/>
</dbReference>
<dbReference type="Pfam" id="PF00534">
    <property type="entry name" value="Glycos_transf_1"/>
    <property type="match status" value="1"/>
</dbReference>
<evidence type="ECO:0000259" key="2">
    <source>
        <dbReference type="Pfam" id="PF13439"/>
    </source>
</evidence>
<dbReference type="Pfam" id="PF13439">
    <property type="entry name" value="Glyco_transf_4"/>
    <property type="match status" value="1"/>
</dbReference>
<dbReference type="GO" id="GO:0016757">
    <property type="term" value="F:glycosyltransferase activity"/>
    <property type="evidence" value="ECO:0007669"/>
    <property type="project" value="UniProtKB-KW"/>
</dbReference>
<dbReference type="EMBL" id="OFSM01000007">
    <property type="protein sequence ID" value="SOY28894.1"/>
    <property type="molecule type" value="Genomic_DNA"/>
</dbReference>
<reference evidence="3 4" key="1">
    <citation type="submission" date="2018-01" db="EMBL/GenBank/DDBJ databases">
        <authorList>
            <person name="Gaut B.S."/>
            <person name="Morton B.R."/>
            <person name="Clegg M.T."/>
            <person name="Duvall M.R."/>
        </authorList>
    </citation>
    <scope>NUCLEOTIDE SEQUENCE [LARGE SCALE GENOMIC DNA]</scope>
    <source>
        <strain evidence="3">GP69</strain>
    </source>
</reference>
<dbReference type="AlphaFoldDB" id="A0A2K4ZEL7"/>
<feature type="domain" description="Glycosyltransferase subfamily 4-like N-terminal" evidence="2">
    <location>
        <begin position="18"/>
        <end position="179"/>
    </location>
</feature>
<dbReference type="OrthoDB" id="9802525at2"/>
<keyword evidence="3" id="KW-0808">Transferase</keyword>
<proteinExistence type="predicted"/>
<dbReference type="Proteomes" id="UP000236311">
    <property type="component" value="Unassembled WGS sequence"/>
</dbReference>
<keyword evidence="4" id="KW-1185">Reference proteome</keyword>
<dbReference type="InterPro" id="IPR028098">
    <property type="entry name" value="Glyco_trans_4-like_N"/>
</dbReference>
<dbReference type="CDD" id="cd03801">
    <property type="entry name" value="GT4_PimA-like"/>
    <property type="match status" value="1"/>
</dbReference>
<dbReference type="SUPFAM" id="SSF53756">
    <property type="entry name" value="UDP-Glycosyltransferase/glycogen phosphorylase"/>
    <property type="match status" value="1"/>
</dbReference>
<accession>A0A2K4ZEL7</accession>